<protein>
    <recommendedName>
        <fullName evidence="9">Acetylglutamate kinase</fullName>
        <ecNumber evidence="9">2.7.2.8</ecNumber>
    </recommendedName>
    <alternativeName>
        <fullName evidence="9">N-acetyl-L-glutamate 5-phosphotransferase</fullName>
    </alternativeName>
    <alternativeName>
        <fullName evidence="9">NAG kinase</fullName>
        <shortName evidence="9">NAGK</shortName>
    </alternativeName>
</protein>
<dbReference type="InterPro" id="IPR037528">
    <property type="entry name" value="ArgB"/>
</dbReference>
<keyword evidence="5 9" id="KW-0547">Nucleotide-binding</keyword>
<comment type="pathway">
    <text evidence="1 9">Amino-acid biosynthesis; L-arginine biosynthesis; N(2)-acetyl-L-ornithine from L-glutamate: step 2/4.</text>
</comment>
<dbReference type="GO" id="GO:0005524">
    <property type="term" value="F:ATP binding"/>
    <property type="evidence" value="ECO:0007669"/>
    <property type="project" value="UniProtKB-UniRule"/>
</dbReference>
<dbReference type="GO" id="GO:0003991">
    <property type="term" value="F:acetylglutamate kinase activity"/>
    <property type="evidence" value="ECO:0007669"/>
    <property type="project" value="UniProtKB-UniRule"/>
</dbReference>
<evidence type="ECO:0000256" key="2">
    <source>
        <dbReference type="ARBA" id="ARBA00022571"/>
    </source>
</evidence>
<accession>B0SU21</accession>
<dbReference type="InterPro" id="IPR001048">
    <property type="entry name" value="Asp/Glu/Uridylate_kinase"/>
</dbReference>
<feature type="binding site" evidence="9">
    <location>
        <position position="194"/>
    </location>
    <ligand>
        <name>substrate</name>
    </ligand>
</feature>
<dbReference type="GO" id="GO:0005737">
    <property type="term" value="C:cytoplasm"/>
    <property type="evidence" value="ECO:0007669"/>
    <property type="project" value="UniProtKB-SubCell"/>
</dbReference>
<dbReference type="KEGG" id="lbi:LEPBI_II0170"/>
<keyword evidence="3 9" id="KW-0028">Amino-acid biosynthesis</keyword>
<dbReference type="HAMAP" id="MF_00082">
    <property type="entry name" value="ArgB"/>
    <property type="match status" value="1"/>
</dbReference>
<keyword evidence="9" id="KW-0963">Cytoplasm</keyword>
<dbReference type="AlphaFoldDB" id="B0SU21"/>
<dbReference type="GO" id="GO:0042450">
    <property type="term" value="P:L-arginine biosynthetic process via ornithine"/>
    <property type="evidence" value="ECO:0007669"/>
    <property type="project" value="UniProtKB-UniRule"/>
</dbReference>
<comment type="similarity">
    <text evidence="9">Belongs to the acetylglutamate kinase family. ArgB subfamily.</text>
</comment>
<dbReference type="CDD" id="cd04250">
    <property type="entry name" value="AAK_NAGK-C"/>
    <property type="match status" value="1"/>
</dbReference>
<dbReference type="FunFam" id="3.40.1160.10:FF:000004">
    <property type="entry name" value="Acetylglutamate kinase"/>
    <property type="match status" value="1"/>
</dbReference>
<dbReference type="HOGENOM" id="CLU_053680_0_0_12"/>
<dbReference type="Pfam" id="PF00696">
    <property type="entry name" value="AA_kinase"/>
    <property type="match status" value="1"/>
</dbReference>
<dbReference type="STRING" id="456481.LEPBI_II0170"/>
<dbReference type="UniPathway" id="UPA00068">
    <property type="reaction ID" value="UER00107"/>
</dbReference>
<reference evidence="11 12" key="1">
    <citation type="journal article" date="2008" name="PLoS ONE">
        <title>Genome sequence of the saprophyte Leptospira biflexa provides insights into the evolution of Leptospira and the pathogenesis of leptospirosis.</title>
        <authorList>
            <person name="Picardeau M."/>
            <person name="Bulach D.M."/>
            <person name="Bouchier C."/>
            <person name="Zuerner R.L."/>
            <person name="Zidane N."/>
            <person name="Wilson P.J."/>
            <person name="Creno S."/>
            <person name="Kuczek E.S."/>
            <person name="Bommezzadri S."/>
            <person name="Davis J.C."/>
            <person name="McGrath A."/>
            <person name="Johnson M.J."/>
            <person name="Boursaux-Eude C."/>
            <person name="Seemann T."/>
            <person name="Rouy Z."/>
            <person name="Coppel R.L."/>
            <person name="Rood J.I."/>
            <person name="Lajus A."/>
            <person name="Davies J.K."/>
            <person name="Medigue C."/>
            <person name="Adler B."/>
        </authorList>
    </citation>
    <scope>NUCLEOTIDE SEQUENCE [LARGE SCALE GENOMIC DNA]</scope>
    <source>
        <strain evidence="12">Patoc 1 / ATCC 23582 / Paris</strain>
    </source>
</reference>
<keyword evidence="2 9" id="KW-0055">Arginine biosynthesis</keyword>
<dbReference type="EMBL" id="CP000787">
    <property type="protein sequence ID" value="ABZ99705.1"/>
    <property type="molecule type" value="Genomic_DNA"/>
</dbReference>
<comment type="subcellular location">
    <subcellularLocation>
        <location evidence="9">Cytoplasm</location>
    </subcellularLocation>
</comment>
<evidence type="ECO:0000256" key="8">
    <source>
        <dbReference type="ARBA" id="ARBA00048141"/>
    </source>
</evidence>
<evidence type="ECO:0000256" key="4">
    <source>
        <dbReference type="ARBA" id="ARBA00022679"/>
    </source>
</evidence>
<dbReference type="Proteomes" id="UP000001847">
    <property type="component" value="Chromosome II"/>
</dbReference>
<dbReference type="Gene3D" id="3.40.1160.10">
    <property type="entry name" value="Acetylglutamate kinase-like"/>
    <property type="match status" value="1"/>
</dbReference>
<comment type="function">
    <text evidence="9">Catalyzes the ATP-dependent phosphorylation of N-acetyl-L-glutamate.</text>
</comment>
<evidence type="ECO:0000256" key="9">
    <source>
        <dbReference type="HAMAP-Rule" id="MF_00082"/>
    </source>
</evidence>
<evidence type="ECO:0000256" key="3">
    <source>
        <dbReference type="ARBA" id="ARBA00022605"/>
    </source>
</evidence>
<evidence type="ECO:0000259" key="10">
    <source>
        <dbReference type="Pfam" id="PF00696"/>
    </source>
</evidence>
<dbReference type="PIRSF" id="PIRSF000728">
    <property type="entry name" value="NAGK"/>
    <property type="match status" value="1"/>
</dbReference>
<proteinExistence type="inferred from homology"/>
<keyword evidence="12" id="KW-1185">Reference proteome</keyword>
<dbReference type="EC" id="2.7.2.8" evidence="9"/>
<keyword evidence="4 9" id="KW-0808">Transferase</keyword>
<gene>
    <name evidence="9 11" type="primary">argB</name>
    <name evidence="11" type="ordered locus">LEPBI_II0170</name>
</gene>
<keyword evidence="7 9" id="KW-0067">ATP-binding</keyword>
<feature type="site" description="Transition state stabilizer" evidence="9">
    <location>
        <position position="253"/>
    </location>
</feature>
<sequence>MRTFMNHQSEKINHILEALPYLINYSGKTIVIKYGGAAMVEEELKASFAEDIVLLKYLGINPVVVHGGGPEINSLIKSLNLNTQFIRGHRVTDEATMEVVEMVLTGKVNKQIVSLIQEKGGKPVGLSGKDGGLAIAEKYLMEVEAEDGKSQKIDLGLVGEITSVDPNIILTLQREGFIPIISPVAMSKEGQTLNINADTMAGAIAQALHADKLILLTDTPGILIDGQLVTGLKKVDIHGYIKTGQISGGMIPKVECCLGAIDSGVKRAHIIDGRVPHSVLIEILTNQGIGSLIEQG</sequence>
<evidence type="ECO:0000256" key="1">
    <source>
        <dbReference type="ARBA" id="ARBA00004828"/>
    </source>
</evidence>
<evidence type="ECO:0000256" key="5">
    <source>
        <dbReference type="ARBA" id="ARBA00022741"/>
    </source>
</evidence>
<feature type="domain" description="Aspartate/glutamate/uridylate kinase" evidence="10">
    <location>
        <begin position="28"/>
        <end position="272"/>
    </location>
</feature>
<dbReference type="PANTHER" id="PTHR23342:SF0">
    <property type="entry name" value="N-ACETYLGLUTAMATE SYNTHASE, MITOCHONDRIAL"/>
    <property type="match status" value="1"/>
</dbReference>
<dbReference type="InterPro" id="IPR004662">
    <property type="entry name" value="AcgluKinase_fam"/>
</dbReference>
<evidence type="ECO:0000313" key="11">
    <source>
        <dbReference type="EMBL" id="ABZ99705.1"/>
    </source>
</evidence>
<evidence type="ECO:0000256" key="6">
    <source>
        <dbReference type="ARBA" id="ARBA00022777"/>
    </source>
</evidence>
<name>B0SU21_LEPBP</name>
<dbReference type="SUPFAM" id="SSF53633">
    <property type="entry name" value="Carbamate kinase-like"/>
    <property type="match status" value="1"/>
</dbReference>
<dbReference type="PANTHER" id="PTHR23342">
    <property type="entry name" value="N-ACETYLGLUTAMATE SYNTHASE"/>
    <property type="match status" value="1"/>
</dbReference>
<evidence type="ECO:0000256" key="7">
    <source>
        <dbReference type="ARBA" id="ARBA00022840"/>
    </source>
</evidence>
<feature type="binding site" evidence="9">
    <location>
        <begin position="68"/>
        <end position="69"/>
    </location>
    <ligand>
        <name>substrate</name>
    </ligand>
</feature>
<organism evidence="11 12">
    <name type="scientific">Leptospira biflexa serovar Patoc (strain Patoc 1 / ATCC 23582 / Paris)</name>
    <dbReference type="NCBI Taxonomy" id="456481"/>
    <lineage>
        <taxon>Bacteria</taxon>
        <taxon>Pseudomonadati</taxon>
        <taxon>Spirochaetota</taxon>
        <taxon>Spirochaetia</taxon>
        <taxon>Leptospirales</taxon>
        <taxon>Leptospiraceae</taxon>
        <taxon>Leptospira</taxon>
    </lineage>
</organism>
<evidence type="ECO:0000313" key="12">
    <source>
        <dbReference type="Proteomes" id="UP000001847"/>
    </source>
</evidence>
<dbReference type="NCBIfam" id="TIGR00761">
    <property type="entry name" value="argB"/>
    <property type="match status" value="1"/>
</dbReference>
<dbReference type="InterPro" id="IPR041727">
    <property type="entry name" value="NAGK-C"/>
</dbReference>
<keyword evidence="6 9" id="KW-0418">Kinase</keyword>
<feature type="binding site" evidence="9">
    <location>
        <position position="90"/>
    </location>
    <ligand>
        <name>substrate</name>
    </ligand>
</feature>
<comment type="catalytic activity">
    <reaction evidence="8 9">
        <text>N-acetyl-L-glutamate + ATP = N-acetyl-L-glutamyl 5-phosphate + ADP</text>
        <dbReference type="Rhea" id="RHEA:14629"/>
        <dbReference type="ChEBI" id="CHEBI:30616"/>
        <dbReference type="ChEBI" id="CHEBI:44337"/>
        <dbReference type="ChEBI" id="CHEBI:57936"/>
        <dbReference type="ChEBI" id="CHEBI:456216"/>
        <dbReference type="EC" id="2.7.2.8"/>
    </reaction>
</comment>
<feature type="site" description="Transition state stabilizer" evidence="9">
    <location>
        <position position="33"/>
    </location>
</feature>
<dbReference type="InterPro" id="IPR036393">
    <property type="entry name" value="AceGlu_kinase-like_sf"/>
</dbReference>